<dbReference type="RefSeq" id="WP_070638701.1">
    <property type="nucleotide sequence ID" value="NZ_FUKP01000004.1"/>
</dbReference>
<keyword evidence="1" id="KW-0472">Membrane</keyword>
<dbReference type="EMBL" id="FUKP01000004">
    <property type="protein sequence ID" value="SJN15721.1"/>
    <property type="molecule type" value="Genomic_DNA"/>
</dbReference>
<evidence type="ECO:0000313" key="2">
    <source>
        <dbReference type="EMBL" id="SJN15721.1"/>
    </source>
</evidence>
<gene>
    <name evidence="2" type="ORF">FM125_00425</name>
</gene>
<organism evidence="2 3">
    <name type="scientific">Micrococcus lylae</name>
    <dbReference type="NCBI Taxonomy" id="1273"/>
    <lineage>
        <taxon>Bacteria</taxon>
        <taxon>Bacillati</taxon>
        <taxon>Actinomycetota</taxon>
        <taxon>Actinomycetes</taxon>
        <taxon>Micrococcales</taxon>
        <taxon>Micrococcaceae</taxon>
        <taxon>Micrococcus</taxon>
    </lineage>
</organism>
<keyword evidence="1" id="KW-0812">Transmembrane</keyword>
<feature type="transmembrane region" description="Helical" evidence="1">
    <location>
        <begin position="38"/>
        <end position="63"/>
    </location>
</feature>
<reference evidence="2 3" key="1">
    <citation type="submission" date="2017-02" db="EMBL/GenBank/DDBJ databases">
        <authorList>
            <person name="Peterson S.W."/>
        </authorList>
    </citation>
    <scope>NUCLEOTIDE SEQUENCE [LARGE SCALE GENOMIC DNA]</scope>
    <source>
        <strain evidence="2 3">2B3F</strain>
    </source>
</reference>
<name>A0A1R4I767_9MICC</name>
<dbReference type="AlphaFoldDB" id="A0A1R4I767"/>
<evidence type="ECO:0000313" key="3">
    <source>
        <dbReference type="Proteomes" id="UP000196230"/>
    </source>
</evidence>
<dbReference type="Proteomes" id="UP000196230">
    <property type="component" value="Unassembled WGS sequence"/>
</dbReference>
<keyword evidence="1" id="KW-1133">Transmembrane helix</keyword>
<sequence>MDLLLPWKLLAAPFAVGAVAVGFVAWMRAGKLTKPGFLRVMLGAGLALGTFVAVASLTPLLFWEAASAYDECLRQALTLKSEAVCQAEFTKTMGGIGGLGG</sequence>
<evidence type="ECO:0000256" key="1">
    <source>
        <dbReference type="SAM" id="Phobius"/>
    </source>
</evidence>
<feature type="transmembrane region" description="Helical" evidence="1">
    <location>
        <begin position="6"/>
        <end position="26"/>
    </location>
</feature>
<proteinExistence type="predicted"/>
<accession>A0A1R4I767</accession>
<protein>
    <submittedName>
        <fullName evidence="2">Uncharacterized protein</fullName>
    </submittedName>
</protein>